<feature type="domain" description="ABC transporter" evidence="4">
    <location>
        <begin position="32"/>
        <end position="157"/>
    </location>
</feature>
<sequence length="157" mass="15877">MSDPRGRAGPAELVARDLSVAYPGHAEAAVAGVSFDLAPGSCLLVVGPSGSGKSTLARALAGLVPWAAPGRLAGELRIAGVRVGSGDPGALVARVGVVFQDPSSQLVMERAADDVAFGLEGRAWPRPAMQARVPVALAEAGLAGFERRRTARLSGGE</sequence>
<dbReference type="Pfam" id="PF00005">
    <property type="entry name" value="ABC_tran"/>
    <property type="match status" value="1"/>
</dbReference>
<dbReference type="InterPro" id="IPR050095">
    <property type="entry name" value="ECF_ABC_transporter_ATP-bd"/>
</dbReference>
<accession>D9PHA2</accession>
<protein>
    <submittedName>
        <fullName evidence="5">ABC transporter, ATP-binding protein</fullName>
    </submittedName>
</protein>
<evidence type="ECO:0000256" key="2">
    <source>
        <dbReference type="ARBA" id="ARBA00022741"/>
    </source>
</evidence>
<evidence type="ECO:0000259" key="4">
    <source>
        <dbReference type="Pfam" id="PF00005"/>
    </source>
</evidence>
<dbReference type="AlphaFoldDB" id="D9PHA2"/>
<comment type="caution">
    <text evidence="5">The sequence shown here is derived from an EMBL/GenBank/DDBJ whole genome shotgun (WGS) entry which is preliminary data.</text>
</comment>
<feature type="non-terminal residue" evidence="5">
    <location>
        <position position="157"/>
    </location>
</feature>
<dbReference type="InterPro" id="IPR015856">
    <property type="entry name" value="ABC_transpr_CbiO/EcfA_su"/>
</dbReference>
<dbReference type="PANTHER" id="PTHR43553">
    <property type="entry name" value="HEAVY METAL TRANSPORTER"/>
    <property type="match status" value="1"/>
</dbReference>
<name>D9PHA2_9ZZZZ</name>
<evidence type="ECO:0000256" key="1">
    <source>
        <dbReference type="ARBA" id="ARBA00022448"/>
    </source>
</evidence>
<keyword evidence="3 5" id="KW-0067">ATP-binding</keyword>
<dbReference type="GO" id="GO:0042626">
    <property type="term" value="F:ATPase-coupled transmembrane transporter activity"/>
    <property type="evidence" value="ECO:0007669"/>
    <property type="project" value="TreeGrafter"/>
</dbReference>
<dbReference type="GO" id="GO:0043190">
    <property type="term" value="C:ATP-binding cassette (ABC) transporter complex"/>
    <property type="evidence" value="ECO:0007669"/>
    <property type="project" value="TreeGrafter"/>
</dbReference>
<dbReference type="InterPro" id="IPR003439">
    <property type="entry name" value="ABC_transporter-like_ATP-bd"/>
</dbReference>
<organism evidence="5">
    <name type="scientific">sediment metagenome</name>
    <dbReference type="NCBI Taxonomy" id="749907"/>
    <lineage>
        <taxon>unclassified sequences</taxon>
        <taxon>metagenomes</taxon>
        <taxon>ecological metagenomes</taxon>
    </lineage>
</organism>
<dbReference type="GO" id="GO:0005524">
    <property type="term" value="F:ATP binding"/>
    <property type="evidence" value="ECO:0007669"/>
    <property type="project" value="UniProtKB-KW"/>
</dbReference>
<reference evidence="5" key="1">
    <citation type="submission" date="2010-07" db="EMBL/GenBank/DDBJ databases">
        <authorList>
            <consortium name="CONSOLIDER consortium CSD2007-00005"/>
            <person name="Guazzaroni M.-E."/>
            <person name="Richter M."/>
            <person name="Garcia-Salamanca A."/>
            <person name="Yarza P."/>
            <person name="Ferrer M."/>
        </authorList>
    </citation>
    <scope>NUCLEOTIDE SEQUENCE</scope>
</reference>
<proteinExistence type="predicted"/>
<evidence type="ECO:0000313" key="5">
    <source>
        <dbReference type="EMBL" id="EFK97059.1"/>
    </source>
</evidence>
<keyword evidence="1" id="KW-0813">Transport</keyword>
<dbReference type="EMBL" id="ADZX01000360">
    <property type="protein sequence ID" value="EFK97059.1"/>
    <property type="molecule type" value="Genomic_DNA"/>
</dbReference>
<dbReference type="Gene3D" id="3.40.50.300">
    <property type="entry name" value="P-loop containing nucleotide triphosphate hydrolases"/>
    <property type="match status" value="1"/>
</dbReference>
<dbReference type="SUPFAM" id="SSF52540">
    <property type="entry name" value="P-loop containing nucleoside triphosphate hydrolases"/>
    <property type="match status" value="1"/>
</dbReference>
<dbReference type="CDD" id="cd03225">
    <property type="entry name" value="ABC_cobalt_CbiO_domain1"/>
    <property type="match status" value="1"/>
</dbReference>
<reference evidence="5" key="2">
    <citation type="journal article" date="2011" name="Microb. Ecol.">
        <title>Taxonomic and Functional Metagenomic Profiling of the Microbial Community in the Anoxic Sediment of a Sub-saline Shallow Lake (Laguna de Carrizo, Central Spain).</title>
        <authorList>
            <person name="Ferrer M."/>
            <person name="Guazzaroni M.E."/>
            <person name="Richter M."/>
            <person name="Garcia-Salamanca A."/>
            <person name="Yarza P."/>
            <person name="Suarez-Suarez A."/>
            <person name="Solano J."/>
            <person name="Alcaide M."/>
            <person name="van Dillewijn P."/>
            <person name="Molina-Henares M.A."/>
            <person name="Lopez-Cortes N."/>
            <person name="Al-Ramahi Y."/>
            <person name="Guerrero C."/>
            <person name="Acosta A."/>
            <person name="de Eugenio L.I."/>
            <person name="Martinez V."/>
            <person name="Marques S."/>
            <person name="Rojo F."/>
            <person name="Santero E."/>
            <person name="Genilloud O."/>
            <person name="Perez-Perez J."/>
            <person name="Rossello-Mora R."/>
            <person name="Ramos J.L."/>
        </authorList>
    </citation>
    <scope>NUCLEOTIDE SEQUENCE</scope>
</reference>
<evidence type="ECO:0000256" key="3">
    <source>
        <dbReference type="ARBA" id="ARBA00022840"/>
    </source>
</evidence>
<dbReference type="GO" id="GO:0016887">
    <property type="term" value="F:ATP hydrolysis activity"/>
    <property type="evidence" value="ECO:0007669"/>
    <property type="project" value="InterPro"/>
</dbReference>
<keyword evidence="2" id="KW-0547">Nucleotide-binding</keyword>
<gene>
    <name evidence="5" type="ORF">LDC_0902</name>
</gene>
<dbReference type="InterPro" id="IPR027417">
    <property type="entry name" value="P-loop_NTPase"/>
</dbReference>